<dbReference type="PANTHER" id="PTHR25462">
    <property type="entry name" value="BONUS, ISOFORM C-RELATED"/>
    <property type="match status" value="1"/>
</dbReference>
<dbReference type="Gene3D" id="3.30.40.10">
    <property type="entry name" value="Zinc/RING finger domain, C3HC4 (zinc finger)"/>
    <property type="match status" value="1"/>
</dbReference>
<evidence type="ECO:0000256" key="3">
    <source>
        <dbReference type="ARBA" id="ARBA00022833"/>
    </source>
</evidence>
<reference evidence="9" key="1">
    <citation type="submission" date="2019-04" db="EMBL/GenBank/DDBJ databases">
        <title>Genome assembly of Zosterops borbonicus 15179.</title>
        <authorList>
            <person name="Leroy T."/>
            <person name="Anselmetti Y."/>
            <person name="Tilak M.-K."/>
            <person name="Nabholz B."/>
        </authorList>
    </citation>
    <scope>NUCLEOTIDE SEQUENCE</scope>
    <source>
        <strain evidence="9">HGM_15179</strain>
        <tissue evidence="9">Muscle</tissue>
    </source>
</reference>
<evidence type="ECO:0000256" key="4">
    <source>
        <dbReference type="PROSITE-ProRule" id="PRU00024"/>
    </source>
</evidence>
<dbReference type="GO" id="GO:0045087">
    <property type="term" value="P:innate immune response"/>
    <property type="evidence" value="ECO:0007669"/>
    <property type="project" value="TreeGrafter"/>
</dbReference>
<dbReference type="PANTHER" id="PTHR25462:SF302">
    <property type="entry name" value="PROTEIN PML"/>
    <property type="match status" value="1"/>
</dbReference>
<evidence type="ECO:0000256" key="1">
    <source>
        <dbReference type="ARBA" id="ARBA00022723"/>
    </source>
</evidence>
<evidence type="ECO:0000256" key="2">
    <source>
        <dbReference type="ARBA" id="ARBA00022771"/>
    </source>
</evidence>
<dbReference type="InterPro" id="IPR017907">
    <property type="entry name" value="Znf_RING_CS"/>
</dbReference>
<dbReference type="PROSITE" id="PS50119">
    <property type="entry name" value="ZF_BBOX"/>
    <property type="match status" value="1"/>
</dbReference>
<evidence type="ECO:0000313" key="10">
    <source>
        <dbReference type="Proteomes" id="UP000796761"/>
    </source>
</evidence>
<dbReference type="GO" id="GO:0005654">
    <property type="term" value="C:nucleoplasm"/>
    <property type="evidence" value="ECO:0007669"/>
    <property type="project" value="TreeGrafter"/>
</dbReference>
<dbReference type="GO" id="GO:0044790">
    <property type="term" value="P:suppression of viral release by host"/>
    <property type="evidence" value="ECO:0007669"/>
    <property type="project" value="TreeGrafter"/>
</dbReference>
<dbReference type="InterPro" id="IPR047153">
    <property type="entry name" value="TRIM45/56/19-like"/>
</dbReference>
<dbReference type="GO" id="GO:0008630">
    <property type="term" value="P:intrinsic apoptotic signaling pathway in response to DNA damage"/>
    <property type="evidence" value="ECO:0007669"/>
    <property type="project" value="TreeGrafter"/>
</dbReference>
<feature type="domain" description="RING-type" evidence="7">
    <location>
        <begin position="77"/>
        <end position="111"/>
    </location>
</feature>
<gene>
    <name evidence="9" type="ORF">HGM15179_017793</name>
</gene>
<proteinExistence type="predicted"/>
<dbReference type="EMBL" id="SWJQ01001104">
    <property type="protein sequence ID" value="TRZ09313.1"/>
    <property type="molecule type" value="Genomic_DNA"/>
</dbReference>
<keyword evidence="10" id="KW-1185">Reference proteome</keyword>
<protein>
    <recommendedName>
        <fullName evidence="11">Protein PML</fullName>
    </recommendedName>
</protein>
<dbReference type="InterPro" id="IPR021978">
    <property type="entry name" value="PML-like_CC"/>
</dbReference>
<dbReference type="CDD" id="cd19804">
    <property type="entry name" value="Bbox1_TRIM19_C-V"/>
    <property type="match status" value="1"/>
</dbReference>
<evidence type="ECO:0000259" key="7">
    <source>
        <dbReference type="PROSITE" id="PS50089"/>
    </source>
</evidence>
<feature type="compositionally biased region" description="Basic and acidic residues" evidence="6">
    <location>
        <begin position="24"/>
        <end position="33"/>
    </location>
</feature>
<keyword evidence="3" id="KW-0862">Zinc</keyword>
<dbReference type="SUPFAM" id="SSF57850">
    <property type="entry name" value="RING/U-box"/>
    <property type="match status" value="1"/>
</dbReference>
<dbReference type="GO" id="GO:0008270">
    <property type="term" value="F:zinc ion binding"/>
    <property type="evidence" value="ECO:0007669"/>
    <property type="project" value="UniProtKB-KW"/>
</dbReference>
<sequence>MGPEAQLPPHGRISLRISTDGDGTGDRTVDRTGDGPGEGSEAPPEPGPSADSPPAQGQPAEEGEDEEADEDFQFLLCEGCGQDCAHPRLLSCLHTLCPACLSDTKQCPLCRAAAGSPAVDNLLFSNLRGRLQVWREIRSSRGPACSRCRAGAALVWCSDCEEFFCARCFEEHQWWHKKKEHRFRRVEELRAGSVQQFLEDTKTSCSLFCSSASHPGESRVCSIYCPRCERALCCPCALLDTAHAPSFRDLRAESQRRQDELRALRRDLRRLRGAFEAALARLRGEAARREERRERLRERVQASCERLQELLRREAEELQALLEARPEPGRSGLAEELRGAEGSLLRLEAAERLVERLGRYGGEQELMDMQPFVRAALLQLQRLRPPQPPELREPPHFALCRARLRALVERVTGRADVEVALENNLEEDPFHPKIQSVSHGLKEIHMDQPDPLSQSKRPFPCTEKGSQMSAKMLKLECDQEAGPSHPKSHWEFQREPGPSTSQHNCARDTEGGSIVISSDDSDEDTDTVVVTVTPEPPPC</sequence>
<dbReference type="Pfam" id="PF12126">
    <property type="entry name" value="PML_CC"/>
    <property type="match status" value="1"/>
</dbReference>
<feature type="region of interest" description="Disordered" evidence="6">
    <location>
        <begin position="445"/>
        <end position="539"/>
    </location>
</feature>
<keyword evidence="1" id="KW-0479">Metal-binding</keyword>
<keyword evidence="5" id="KW-0175">Coiled coil</keyword>
<dbReference type="Gene3D" id="3.30.160.60">
    <property type="entry name" value="Classic Zinc Finger"/>
    <property type="match status" value="1"/>
</dbReference>
<feature type="domain" description="B box-type" evidence="8">
    <location>
        <begin position="140"/>
        <end position="186"/>
    </location>
</feature>
<feature type="compositionally biased region" description="Low complexity" evidence="6">
    <location>
        <begin position="48"/>
        <end position="60"/>
    </location>
</feature>
<dbReference type="Pfam" id="PF22586">
    <property type="entry name" value="ANCHR-like_BBOX"/>
    <property type="match status" value="1"/>
</dbReference>
<dbReference type="Proteomes" id="UP000796761">
    <property type="component" value="Unassembled WGS sequence"/>
</dbReference>
<evidence type="ECO:0008006" key="11">
    <source>
        <dbReference type="Google" id="ProtNLM"/>
    </source>
</evidence>
<organism evidence="9 10">
    <name type="scientific">Zosterops borbonicus</name>
    <dbReference type="NCBI Taxonomy" id="364589"/>
    <lineage>
        <taxon>Eukaryota</taxon>
        <taxon>Metazoa</taxon>
        <taxon>Chordata</taxon>
        <taxon>Craniata</taxon>
        <taxon>Vertebrata</taxon>
        <taxon>Euteleostomi</taxon>
        <taxon>Archelosauria</taxon>
        <taxon>Archosauria</taxon>
        <taxon>Dinosauria</taxon>
        <taxon>Saurischia</taxon>
        <taxon>Theropoda</taxon>
        <taxon>Coelurosauria</taxon>
        <taxon>Aves</taxon>
        <taxon>Neognathae</taxon>
        <taxon>Neoaves</taxon>
        <taxon>Telluraves</taxon>
        <taxon>Australaves</taxon>
        <taxon>Passeriformes</taxon>
        <taxon>Sylvioidea</taxon>
        <taxon>Zosteropidae</taxon>
        <taxon>Zosterops</taxon>
    </lineage>
</organism>
<dbReference type="InterPro" id="IPR013083">
    <property type="entry name" value="Znf_RING/FYVE/PHD"/>
</dbReference>
<evidence type="ECO:0000256" key="6">
    <source>
        <dbReference type="SAM" id="MobiDB-lite"/>
    </source>
</evidence>
<dbReference type="InterPro" id="IPR000315">
    <property type="entry name" value="Znf_B-box"/>
</dbReference>
<accession>A0A8K1G091</accession>
<dbReference type="PROSITE" id="PS50089">
    <property type="entry name" value="ZF_RING_2"/>
    <property type="match status" value="1"/>
</dbReference>
<keyword evidence="2 4" id="KW-0863">Zinc-finger</keyword>
<evidence type="ECO:0000259" key="8">
    <source>
        <dbReference type="PROSITE" id="PS50119"/>
    </source>
</evidence>
<dbReference type="OrthoDB" id="10250935at2759"/>
<comment type="caution">
    <text evidence="9">The sequence shown here is derived from an EMBL/GenBank/DDBJ whole genome shotgun (WGS) entry which is preliminary data.</text>
</comment>
<name>A0A8K1G091_9PASS</name>
<feature type="region of interest" description="Disordered" evidence="6">
    <location>
        <begin position="1"/>
        <end position="68"/>
    </location>
</feature>
<dbReference type="AlphaFoldDB" id="A0A8K1G091"/>
<evidence type="ECO:0000313" key="9">
    <source>
        <dbReference type="EMBL" id="TRZ09313.1"/>
    </source>
</evidence>
<dbReference type="InterPro" id="IPR001841">
    <property type="entry name" value="Znf_RING"/>
</dbReference>
<evidence type="ECO:0000256" key="5">
    <source>
        <dbReference type="SAM" id="Coils"/>
    </source>
</evidence>
<dbReference type="PROSITE" id="PS00518">
    <property type="entry name" value="ZF_RING_1"/>
    <property type="match status" value="1"/>
</dbReference>
<feature type="coiled-coil region" evidence="5">
    <location>
        <begin position="247"/>
        <end position="324"/>
    </location>
</feature>